<feature type="non-terminal residue" evidence="1">
    <location>
        <position position="1"/>
    </location>
</feature>
<name>A0A6S7JI37_PARCT</name>
<reference evidence="1" key="1">
    <citation type="submission" date="2020-04" db="EMBL/GenBank/DDBJ databases">
        <authorList>
            <person name="Alioto T."/>
            <person name="Alioto T."/>
            <person name="Gomez Garrido J."/>
        </authorList>
    </citation>
    <scope>NUCLEOTIDE SEQUENCE</scope>
    <source>
        <strain evidence="1">A484AB</strain>
    </source>
</reference>
<evidence type="ECO:0000313" key="2">
    <source>
        <dbReference type="Proteomes" id="UP001152795"/>
    </source>
</evidence>
<sequence length="111" mass="12332">TINITLLVFSGRPDPEWSIKVDDPLYKTIHELFTAAKNSNVIKNPGEVVVPSRLGFKGFFVSEGHPASTGSFIPISHETEELQKRLLESAPENKVSESLKENILEEIENQG</sequence>
<comment type="caution">
    <text evidence="1">The sequence shown here is derived from an EMBL/GenBank/DDBJ whole genome shotgun (WGS) entry which is preliminary data.</text>
</comment>
<dbReference type="Proteomes" id="UP001152795">
    <property type="component" value="Unassembled WGS sequence"/>
</dbReference>
<dbReference type="OrthoDB" id="5964742at2759"/>
<organism evidence="1 2">
    <name type="scientific">Paramuricea clavata</name>
    <name type="common">Red gorgonian</name>
    <name type="synonym">Violescent sea-whip</name>
    <dbReference type="NCBI Taxonomy" id="317549"/>
    <lineage>
        <taxon>Eukaryota</taxon>
        <taxon>Metazoa</taxon>
        <taxon>Cnidaria</taxon>
        <taxon>Anthozoa</taxon>
        <taxon>Octocorallia</taxon>
        <taxon>Malacalcyonacea</taxon>
        <taxon>Plexauridae</taxon>
        <taxon>Paramuricea</taxon>
    </lineage>
</organism>
<dbReference type="EMBL" id="CACRXK020018098">
    <property type="protein sequence ID" value="CAB4032066.1"/>
    <property type="molecule type" value="Genomic_DNA"/>
</dbReference>
<keyword evidence="2" id="KW-1185">Reference proteome</keyword>
<protein>
    <submittedName>
        <fullName evidence="1">Uncharacterized protein</fullName>
    </submittedName>
</protein>
<gene>
    <name evidence="1" type="ORF">PACLA_8A012853</name>
</gene>
<dbReference type="AlphaFoldDB" id="A0A6S7JI37"/>
<accession>A0A6S7JI37</accession>
<evidence type="ECO:0000313" key="1">
    <source>
        <dbReference type="EMBL" id="CAB4032066.1"/>
    </source>
</evidence>
<proteinExistence type="predicted"/>